<dbReference type="AlphaFoldDB" id="A0A8J7I6L6"/>
<dbReference type="NCBIfam" id="NF033580">
    <property type="entry name" value="transpos_IS5_3"/>
    <property type="match status" value="1"/>
</dbReference>
<accession>A0A8J7I6L6</accession>
<dbReference type="InterPro" id="IPR025668">
    <property type="entry name" value="Tnp_DDE_dom"/>
</dbReference>
<gene>
    <name evidence="3" type="ORF">I8752_13940</name>
    <name evidence="4" type="ORF">I8752_33640</name>
</gene>
<evidence type="ECO:0000313" key="4">
    <source>
        <dbReference type="EMBL" id="MBH8577819.1"/>
    </source>
</evidence>
<dbReference type="Proteomes" id="UP000662314">
    <property type="component" value="Unassembled WGS sequence"/>
</dbReference>
<protein>
    <submittedName>
        <fullName evidence="3">IS5 family transposase</fullName>
    </submittedName>
</protein>
<feature type="domain" description="Insertion element IS402-like" evidence="1">
    <location>
        <begin position="10"/>
        <end position="82"/>
    </location>
</feature>
<dbReference type="InterPro" id="IPR025161">
    <property type="entry name" value="IS402-like_dom"/>
</dbReference>
<evidence type="ECO:0000313" key="3">
    <source>
        <dbReference type="EMBL" id="MBH8574101.1"/>
    </source>
</evidence>
<reference evidence="3 5" key="1">
    <citation type="journal article" date="2021" name="Int. J. Syst. Evol. Microbiol.">
        <title>Amazonocrinis nigriterrae gen. nov., sp. nov., Atlanticothrix silvestris gen. nov., sp. nov. and Dendronalium phyllosphericum gen. nov., sp. nov., nostocacean cyanobacteria from Brazilian environments.</title>
        <authorList>
            <person name="Alvarenga D.O."/>
            <person name="Andreote A.P.D."/>
            <person name="Branco L.H.Z."/>
            <person name="Delbaje E."/>
            <person name="Cruz R.B."/>
            <person name="Varani A.M."/>
            <person name="Fiore M.F."/>
        </authorList>
    </citation>
    <scope>NUCLEOTIDE SEQUENCE [LARGE SCALE GENOMIC DNA]</scope>
    <source>
        <strain evidence="3 5">CENA369</strain>
    </source>
</reference>
<dbReference type="Pfam" id="PF13586">
    <property type="entry name" value="DDE_Tnp_1_2"/>
    <property type="match status" value="1"/>
</dbReference>
<feature type="domain" description="Transposase DDE" evidence="2">
    <location>
        <begin position="180"/>
        <end position="260"/>
    </location>
</feature>
<dbReference type="RefSeq" id="WP_214432920.1">
    <property type="nucleotide sequence ID" value="NZ_CAWPUQ010000230.1"/>
</dbReference>
<comment type="caution">
    <text evidence="3">The sequence shown here is derived from an EMBL/GenBank/DDBJ whole genome shotgun (WGS) entry which is preliminary data.</text>
</comment>
<evidence type="ECO:0000259" key="1">
    <source>
        <dbReference type="Pfam" id="PF13340"/>
    </source>
</evidence>
<dbReference type="Pfam" id="PF13340">
    <property type="entry name" value="DUF4096"/>
    <property type="match status" value="1"/>
</dbReference>
<evidence type="ECO:0000259" key="2">
    <source>
        <dbReference type="Pfam" id="PF13586"/>
    </source>
</evidence>
<dbReference type="EMBL" id="JAECZA010000294">
    <property type="protein sequence ID" value="MBH8577819.1"/>
    <property type="molecule type" value="Genomic_DNA"/>
</dbReference>
<sequence length="264" mass="30670">MARKFYPTDLTNMEWEILSPLIPPAKEGGHPRTTDMREICNAIYYHLKTGCQWNMLPGDFPPSSTVYNYYRKWQRKGVWEKLNHTLRGQVRSKLGKSTQPTAIAADSQSVKTDQKKGNVYGFDGCKKVKGRKRQTLVDSLGLLLKVVVSEANAPERVLAAYALMELLEERPELLEKVQVMWVDSGYDGDKFALSVWLMIQAHVEVIRRTEQEFQVLPKRWVVERTFGWLNQYHRLSKDYERLPEMSEAAIYAVMTRIMLRRLVV</sequence>
<dbReference type="PANTHER" id="PTHR30007">
    <property type="entry name" value="PHP DOMAIN PROTEIN"/>
    <property type="match status" value="1"/>
</dbReference>
<dbReference type="EMBL" id="JAECZA010000056">
    <property type="protein sequence ID" value="MBH8574101.1"/>
    <property type="molecule type" value="Genomic_DNA"/>
</dbReference>
<organism evidence="3 5">
    <name type="scientific">Dendronalium phyllosphericum CENA369</name>
    <dbReference type="NCBI Taxonomy" id="1725256"/>
    <lineage>
        <taxon>Bacteria</taxon>
        <taxon>Bacillati</taxon>
        <taxon>Cyanobacteriota</taxon>
        <taxon>Cyanophyceae</taxon>
        <taxon>Nostocales</taxon>
        <taxon>Nostocaceae</taxon>
        <taxon>Dendronalium</taxon>
        <taxon>Dendronalium phyllosphericum</taxon>
    </lineage>
</organism>
<evidence type="ECO:0000313" key="5">
    <source>
        <dbReference type="Proteomes" id="UP000662314"/>
    </source>
</evidence>
<dbReference type="PANTHER" id="PTHR30007:SF0">
    <property type="entry name" value="TRANSPOSASE"/>
    <property type="match status" value="1"/>
</dbReference>
<keyword evidence="5" id="KW-1185">Reference proteome</keyword>
<name>A0A8J7I6L6_9NOST</name>
<proteinExistence type="predicted"/>